<gene>
    <name evidence="8" type="ORF">G7Z17_g1409</name>
</gene>
<dbReference type="InterPro" id="IPR051694">
    <property type="entry name" value="Immunoregulatory_rcpt-like"/>
</dbReference>
<reference evidence="8" key="1">
    <citation type="submission" date="2020-03" db="EMBL/GenBank/DDBJ databases">
        <title>Draft Genome Sequence of Cylindrodendrum hubeiense.</title>
        <authorList>
            <person name="Buettner E."/>
            <person name="Kellner H."/>
        </authorList>
    </citation>
    <scope>NUCLEOTIDE SEQUENCE</scope>
    <source>
        <strain evidence="8">IHI 201604</strain>
    </source>
</reference>
<feature type="compositionally biased region" description="Polar residues" evidence="5">
    <location>
        <begin position="283"/>
        <end position="299"/>
    </location>
</feature>
<dbReference type="GO" id="GO:0071944">
    <property type="term" value="C:cell periphery"/>
    <property type="evidence" value="ECO:0007669"/>
    <property type="project" value="UniProtKB-ARBA"/>
</dbReference>
<dbReference type="AlphaFoldDB" id="A0A9P5LK46"/>
<evidence type="ECO:0000256" key="1">
    <source>
        <dbReference type="ARBA" id="ARBA00004167"/>
    </source>
</evidence>
<dbReference type="Proteomes" id="UP000722485">
    <property type="component" value="Unassembled WGS sequence"/>
</dbReference>
<dbReference type="EMBL" id="JAANBB010000012">
    <property type="protein sequence ID" value="KAF7556427.1"/>
    <property type="molecule type" value="Genomic_DNA"/>
</dbReference>
<feature type="chain" id="PRO_5040160196" evidence="7">
    <location>
        <begin position="20"/>
        <end position="408"/>
    </location>
</feature>
<sequence>MRFLPALLAVQFLSAGVTAACYYPNGDSASNDTACNPDDTYSPCCGDGYACLSDGVCQATGDEAQSDDATEYVRGSCTDESWESDSCPQFCLTNNESGGAGLGKCPSSSKDMYYCTGDDDYDCDDGDNIVSFAGTATAFTTIGVTATTAEETTAEETTTAEEKTTTADETTAAAETTTADESAVTSSVVNTVDGVTVTVAASSEETDGSVATDSPNPTGTAVTVIQTSSSTSSSEASSETSGSSSSSNKSAIIGGAVGGVGAVLLFAAIGGWLYLRKRKRNAAGQSTDVTPPSAPTNGRASPPPMNTTGVYEAPSPVVWGANTASPQPVSEASTTPHPMDHKSPIYSPYQTTQTPPPMQPSPLQQNQYVPQNQYNDQPVPPAVQELSSEPQQTVFEMPGHEVSHNGQR</sequence>
<feature type="region of interest" description="Disordered" evidence="5">
    <location>
        <begin position="283"/>
        <end position="408"/>
    </location>
</feature>
<feature type="region of interest" description="Disordered" evidence="5">
    <location>
        <begin position="201"/>
        <end position="249"/>
    </location>
</feature>
<keyword evidence="4 6" id="KW-0472">Membrane</keyword>
<feature type="compositionally biased region" description="Polar residues" evidence="5">
    <location>
        <begin position="209"/>
        <end position="226"/>
    </location>
</feature>
<feature type="compositionally biased region" description="Low complexity" evidence="5">
    <location>
        <begin position="167"/>
        <end position="185"/>
    </location>
</feature>
<dbReference type="PANTHER" id="PTHR15549">
    <property type="entry name" value="PAIRED IMMUNOGLOBULIN-LIKE TYPE 2 RECEPTOR"/>
    <property type="match status" value="1"/>
</dbReference>
<evidence type="ECO:0000256" key="7">
    <source>
        <dbReference type="SAM" id="SignalP"/>
    </source>
</evidence>
<evidence type="ECO:0000313" key="8">
    <source>
        <dbReference type="EMBL" id="KAF7556427.1"/>
    </source>
</evidence>
<evidence type="ECO:0000256" key="4">
    <source>
        <dbReference type="ARBA" id="ARBA00023136"/>
    </source>
</evidence>
<dbReference type="PROSITE" id="PS51257">
    <property type="entry name" value="PROKAR_LIPOPROTEIN"/>
    <property type="match status" value="1"/>
</dbReference>
<feature type="compositionally biased region" description="Low complexity" evidence="5">
    <location>
        <begin position="361"/>
        <end position="377"/>
    </location>
</feature>
<organism evidence="8 9">
    <name type="scientific">Cylindrodendrum hubeiense</name>
    <dbReference type="NCBI Taxonomy" id="595255"/>
    <lineage>
        <taxon>Eukaryota</taxon>
        <taxon>Fungi</taxon>
        <taxon>Dikarya</taxon>
        <taxon>Ascomycota</taxon>
        <taxon>Pezizomycotina</taxon>
        <taxon>Sordariomycetes</taxon>
        <taxon>Hypocreomycetidae</taxon>
        <taxon>Hypocreales</taxon>
        <taxon>Nectriaceae</taxon>
        <taxon>Cylindrodendrum</taxon>
    </lineage>
</organism>
<evidence type="ECO:0000313" key="9">
    <source>
        <dbReference type="Proteomes" id="UP000722485"/>
    </source>
</evidence>
<proteinExistence type="predicted"/>
<feature type="compositionally biased region" description="Polar residues" evidence="5">
    <location>
        <begin position="322"/>
        <end position="336"/>
    </location>
</feature>
<keyword evidence="3 6" id="KW-1133">Transmembrane helix</keyword>
<keyword evidence="9" id="KW-1185">Reference proteome</keyword>
<comment type="caution">
    <text evidence="8">The sequence shown here is derived from an EMBL/GenBank/DDBJ whole genome shotgun (WGS) entry which is preliminary data.</text>
</comment>
<name>A0A9P5LK46_9HYPO</name>
<feature type="compositionally biased region" description="Basic and acidic residues" evidence="5">
    <location>
        <begin position="398"/>
        <end position="408"/>
    </location>
</feature>
<keyword evidence="7" id="KW-0732">Signal</keyword>
<evidence type="ECO:0000256" key="2">
    <source>
        <dbReference type="ARBA" id="ARBA00022692"/>
    </source>
</evidence>
<comment type="subcellular location">
    <subcellularLocation>
        <location evidence="1">Membrane</location>
        <topology evidence="1">Single-pass membrane protein</topology>
    </subcellularLocation>
</comment>
<feature type="region of interest" description="Disordered" evidence="5">
    <location>
        <begin position="150"/>
        <end position="185"/>
    </location>
</feature>
<dbReference type="GO" id="GO:0016020">
    <property type="term" value="C:membrane"/>
    <property type="evidence" value="ECO:0007669"/>
    <property type="project" value="UniProtKB-SubCell"/>
</dbReference>
<feature type="compositionally biased region" description="Low complexity" evidence="5">
    <location>
        <begin position="227"/>
        <end position="249"/>
    </location>
</feature>
<evidence type="ECO:0000256" key="5">
    <source>
        <dbReference type="SAM" id="MobiDB-lite"/>
    </source>
</evidence>
<evidence type="ECO:0000256" key="6">
    <source>
        <dbReference type="SAM" id="Phobius"/>
    </source>
</evidence>
<dbReference type="OrthoDB" id="5215637at2759"/>
<feature type="signal peptide" evidence="7">
    <location>
        <begin position="1"/>
        <end position="19"/>
    </location>
</feature>
<feature type="transmembrane region" description="Helical" evidence="6">
    <location>
        <begin position="251"/>
        <end position="275"/>
    </location>
</feature>
<accession>A0A9P5LK46</accession>
<evidence type="ECO:0000256" key="3">
    <source>
        <dbReference type="ARBA" id="ARBA00022989"/>
    </source>
</evidence>
<feature type="compositionally biased region" description="Polar residues" evidence="5">
    <location>
        <begin position="385"/>
        <end position="394"/>
    </location>
</feature>
<dbReference type="Gene3D" id="1.20.5.510">
    <property type="entry name" value="Single helix bin"/>
    <property type="match status" value="1"/>
</dbReference>
<keyword evidence="2 6" id="KW-0812">Transmembrane</keyword>
<protein>
    <submittedName>
        <fullName evidence="8">Uncharacterized protein</fullName>
    </submittedName>
</protein>